<dbReference type="PANTHER" id="PTHR30015">
    <property type="entry name" value="MRR RESTRICTION SYSTEM PROTEIN"/>
    <property type="match status" value="1"/>
</dbReference>
<dbReference type="EMBL" id="VCIA01000001">
    <property type="protein sequence ID" value="TMN21826.1"/>
    <property type="molecule type" value="Genomic_DNA"/>
</dbReference>
<dbReference type="Gene3D" id="3.40.1350.10">
    <property type="match status" value="1"/>
</dbReference>
<keyword evidence="4" id="KW-0378">Hydrolase</keyword>
<dbReference type="RefSeq" id="WP_138602615.1">
    <property type="nucleotide sequence ID" value="NZ_VCIA01000001.1"/>
</dbReference>
<dbReference type="AlphaFoldDB" id="A0A5S3QMW7"/>
<dbReference type="Pfam" id="PF04471">
    <property type="entry name" value="Mrr_cat"/>
    <property type="match status" value="1"/>
</dbReference>
<proteinExistence type="predicted"/>
<organism evidence="4 5">
    <name type="scientific">Lentibacillus cibarius</name>
    <dbReference type="NCBI Taxonomy" id="2583219"/>
    <lineage>
        <taxon>Bacteria</taxon>
        <taxon>Bacillati</taxon>
        <taxon>Bacillota</taxon>
        <taxon>Bacilli</taxon>
        <taxon>Bacillales</taxon>
        <taxon>Bacillaceae</taxon>
        <taxon>Lentibacillus</taxon>
    </lineage>
</organism>
<feature type="domain" description="Restriction endonuclease type IV Mrr" evidence="3">
    <location>
        <begin position="97"/>
        <end position="199"/>
    </location>
</feature>
<dbReference type="InterPro" id="IPR052906">
    <property type="entry name" value="Type_IV_Methyl-Rstrct_Enzyme"/>
</dbReference>
<evidence type="ECO:0000313" key="5">
    <source>
        <dbReference type="Proteomes" id="UP000306980"/>
    </source>
</evidence>
<feature type="compositionally biased region" description="Basic residues" evidence="1">
    <location>
        <begin position="58"/>
        <end position="78"/>
    </location>
</feature>
<dbReference type="OrthoDB" id="2964928at2"/>
<dbReference type="InterPro" id="IPR007560">
    <property type="entry name" value="Restrct_endonuc_IV_Mrr"/>
</dbReference>
<dbReference type="Proteomes" id="UP000306980">
    <property type="component" value="Unassembled WGS sequence"/>
</dbReference>
<dbReference type="GO" id="GO:0003677">
    <property type="term" value="F:DNA binding"/>
    <property type="evidence" value="ECO:0007669"/>
    <property type="project" value="InterPro"/>
</dbReference>
<sequence>MKKKDRKLISSTISGLFMIISLYLYWIVFDSNNMYILFGIILATPFIEAMTYRMLPKNKKSNKKARSRIKHNSKKPKGRANFNRMREDHEIISSPLHDLSWREFERICYLYFKARGHKPKETSNGADGGVDLIIYNRYHKANEAVQIKHYLSSGNQITVKEIRELNSAKRNHNCVLARFITSSGFTQDALREADRYRIQCSNIDWVMNHIEKWRKTELEKMSS</sequence>
<keyword evidence="4" id="KW-0255">Endonuclease</keyword>
<keyword evidence="2" id="KW-1133">Transmembrane helix</keyword>
<gene>
    <name evidence="4" type="ORF">FFL34_06650</name>
</gene>
<feature type="transmembrane region" description="Helical" evidence="2">
    <location>
        <begin position="12"/>
        <end position="29"/>
    </location>
</feature>
<keyword evidence="2" id="KW-0812">Transmembrane</keyword>
<evidence type="ECO:0000313" key="4">
    <source>
        <dbReference type="EMBL" id="TMN21826.1"/>
    </source>
</evidence>
<feature type="region of interest" description="Disordered" evidence="1">
    <location>
        <begin position="58"/>
        <end position="81"/>
    </location>
</feature>
<evidence type="ECO:0000259" key="3">
    <source>
        <dbReference type="Pfam" id="PF04471"/>
    </source>
</evidence>
<reference evidence="4 5" key="1">
    <citation type="submission" date="2019-05" db="EMBL/GenBank/DDBJ databases">
        <title>Genomic analysis of Lentibacillus sp. NKC220-2.</title>
        <authorList>
            <person name="Oh Y.J."/>
        </authorList>
    </citation>
    <scope>NUCLEOTIDE SEQUENCE [LARGE SCALE GENOMIC DNA]</scope>
    <source>
        <strain evidence="4 5">NKC220-2</strain>
    </source>
</reference>
<keyword evidence="2" id="KW-0472">Membrane</keyword>
<dbReference type="PANTHER" id="PTHR30015:SF7">
    <property type="entry name" value="TYPE IV METHYL-DIRECTED RESTRICTION ENZYME ECOKMRR"/>
    <property type="match status" value="1"/>
</dbReference>
<dbReference type="InterPro" id="IPR011335">
    <property type="entry name" value="Restrct_endonuc-II-like"/>
</dbReference>
<dbReference type="GO" id="GO:0009307">
    <property type="term" value="P:DNA restriction-modification system"/>
    <property type="evidence" value="ECO:0007669"/>
    <property type="project" value="InterPro"/>
</dbReference>
<evidence type="ECO:0000256" key="1">
    <source>
        <dbReference type="SAM" id="MobiDB-lite"/>
    </source>
</evidence>
<protein>
    <submittedName>
        <fullName evidence="4">Restriction endonuclease</fullName>
    </submittedName>
</protein>
<evidence type="ECO:0000256" key="2">
    <source>
        <dbReference type="SAM" id="Phobius"/>
    </source>
</evidence>
<keyword evidence="4" id="KW-0540">Nuclease</keyword>
<accession>A0A5S3QMW7</accession>
<feature type="transmembrane region" description="Helical" evidence="2">
    <location>
        <begin position="35"/>
        <end position="55"/>
    </location>
</feature>
<dbReference type="InterPro" id="IPR011856">
    <property type="entry name" value="tRNA_endonuc-like_dom_sf"/>
</dbReference>
<comment type="caution">
    <text evidence="4">The sequence shown here is derived from an EMBL/GenBank/DDBJ whole genome shotgun (WGS) entry which is preliminary data.</text>
</comment>
<name>A0A5S3QMW7_9BACI</name>
<dbReference type="SUPFAM" id="SSF52980">
    <property type="entry name" value="Restriction endonuclease-like"/>
    <property type="match status" value="1"/>
</dbReference>
<dbReference type="GO" id="GO:0015666">
    <property type="term" value="F:restriction endodeoxyribonuclease activity"/>
    <property type="evidence" value="ECO:0007669"/>
    <property type="project" value="TreeGrafter"/>
</dbReference>